<evidence type="ECO:0000313" key="4">
    <source>
        <dbReference type="EMBL" id="CAH2319951.1"/>
    </source>
</evidence>
<keyword evidence="3" id="KW-1133">Transmembrane helix</keyword>
<feature type="transmembrane region" description="Helical" evidence="3">
    <location>
        <begin position="12"/>
        <end position="36"/>
    </location>
</feature>
<dbReference type="PANTHER" id="PTHR22909">
    <property type="entry name" value="GOLGI INTEGRAL MEMBRANE PROTEIN 4"/>
    <property type="match status" value="1"/>
</dbReference>
<dbReference type="AlphaFoldDB" id="A0AAD1T681"/>
<proteinExistence type="predicted"/>
<feature type="compositionally biased region" description="Basic and acidic residues" evidence="2">
    <location>
        <begin position="363"/>
        <end position="382"/>
    </location>
</feature>
<keyword evidence="1" id="KW-0175">Coiled coil</keyword>
<dbReference type="PANTHER" id="PTHR22909:SF23">
    <property type="entry name" value="GOLGI INTEGRAL MEMBRANE PROTEIN 4-LIKE"/>
    <property type="match status" value="1"/>
</dbReference>
<feature type="region of interest" description="Disordered" evidence="2">
    <location>
        <begin position="213"/>
        <end position="264"/>
    </location>
</feature>
<name>A0AAD1T681_PELCU</name>
<dbReference type="EMBL" id="OW240921">
    <property type="protein sequence ID" value="CAH2319951.1"/>
    <property type="molecule type" value="Genomic_DNA"/>
</dbReference>
<feature type="compositionally biased region" description="Polar residues" evidence="2">
    <location>
        <begin position="235"/>
        <end position="251"/>
    </location>
</feature>
<organism evidence="4 5">
    <name type="scientific">Pelobates cultripes</name>
    <name type="common">Western spadefoot toad</name>
    <dbReference type="NCBI Taxonomy" id="61616"/>
    <lineage>
        <taxon>Eukaryota</taxon>
        <taxon>Metazoa</taxon>
        <taxon>Chordata</taxon>
        <taxon>Craniata</taxon>
        <taxon>Vertebrata</taxon>
        <taxon>Euteleostomi</taxon>
        <taxon>Amphibia</taxon>
        <taxon>Batrachia</taxon>
        <taxon>Anura</taxon>
        <taxon>Pelobatoidea</taxon>
        <taxon>Pelobatidae</taxon>
        <taxon>Pelobates</taxon>
    </lineage>
</organism>
<evidence type="ECO:0000256" key="2">
    <source>
        <dbReference type="SAM" id="MobiDB-lite"/>
    </source>
</evidence>
<sequence>MGTGICSRRQKGLLHTAFCLLALMVLASGAFLYNYIVEKARESEAQTVKFKQQQETLSAQLQVVYEHRSRLERSLQKERGEHKKTKEDFLVYKLEAQEALNKEKQDSMNRYGALNSQHNILKNQHVDLKKQLTDLQDTIVKLREESKLLRKAHQDVHSQLLSAQVQVDEFRQLKNALKKMPSFKDHDVDTNNQVLTSARKVFNVNEAPVLQNKKPEALLHIPGKTSLPTKKPQPSEIQSPSKNNSVPSSLNLLPPRPQTLNTSESHLIRVIRTVNLQNDKKKEEKAVVPQVQQNKVPQQKPQDKEQQPNKVPEKKDVPHPVVLNNPKPIVSSLTVKKPVPIQSWQDIVKKVNERKNEEDIDEKIGGEDENHGHIMDMKEVRDPSINLDGRGGRPAKPKNEAREEMERDAGMIDRKENLQSPKQHVLQEPLIPQDGADPAKDPNNQGEDEFEEAQIDETDFEEKTEGLKKTNPKISGGKKEGEVVAAMSQEEAEEHYQDDQEEDIQEHGGEELDNAEDLEQDQKKEMERDNAKTRRDEYYGLLT</sequence>
<feature type="compositionally biased region" description="Low complexity" evidence="2">
    <location>
        <begin position="287"/>
        <end position="300"/>
    </location>
</feature>
<evidence type="ECO:0000256" key="3">
    <source>
        <dbReference type="SAM" id="Phobius"/>
    </source>
</evidence>
<keyword evidence="3" id="KW-0472">Membrane</keyword>
<evidence type="ECO:0000256" key="1">
    <source>
        <dbReference type="SAM" id="Coils"/>
    </source>
</evidence>
<evidence type="ECO:0000313" key="5">
    <source>
        <dbReference type="Proteomes" id="UP001295444"/>
    </source>
</evidence>
<keyword evidence="3" id="KW-0812">Transmembrane</keyword>
<feature type="compositionally biased region" description="Acidic residues" evidence="2">
    <location>
        <begin position="446"/>
        <end position="460"/>
    </location>
</feature>
<feature type="compositionally biased region" description="Basic and acidic residues" evidence="2">
    <location>
        <begin position="520"/>
        <end position="543"/>
    </location>
</feature>
<dbReference type="Proteomes" id="UP001295444">
    <property type="component" value="Chromosome 10"/>
</dbReference>
<accession>A0AAD1T681</accession>
<dbReference type="InterPro" id="IPR042336">
    <property type="entry name" value="GOLIM4"/>
</dbReference>
<dbReference type="GO" id="GO:0000139">
    <property type="term" value="C:Golgi membrane"/>
    <property type="evidence" value="ECO:0007669"/>
    <property type="project" value="InterPro"/>
</dbReference>
<feature type="compositionally biased region" description="Basic and acidic residues" evidence="2">
    <location>
        <begin position="397"/>
        <end position="417"/>
    </location>
</feature>
<feature type="compositionally biased region" description="Basic and acidic residues" evidence="2">
    <location>
        <begin position="301"/>
        <end position="318"/>
    </location>
</feature>
<feature type="region of interest" description="Disordered" evidence="2">
    <location>
        <begin position="280"/>
        <end position="325"/>
    </location>
</feature>
<protein>
    <recommendedName>
        <fullName evidence="6">Golgi integral membrane protein 4</fullName>
    </recommendedName>
</protein>
<gene>
    <name evidence="4" type="ORF">PECUL_23A049340</name>
</gene>
<evidence type="ECO:0008006" key="6">
    <source>
        <dbReference type="Google" id="ProtNLM"/>
    </source>
</evidence>
<feature type="region of interest" description="Disordered" evidence="2">
    <location>
        <begin position="363"/>
        <end position="543"/>
    </location>
</feature>
<reference evidence="4" key="1">
    <citation type="submission" date="2022-03" db="EMBL/GenBank/DDBJ databases">
        <authorList>
            <person name="Alioto T."/>
            <person name="Alioto T."/>
            <person name="Gomez Garrido J."/>
        </authorList>
    </citation>
    <scope>NUCLEOTIDE SEQUENCE</scope>
</reference>
<feature type="coiled-coil region" evidence="1">
    <location>
        <begin position="118"/>
        <end position="152"/>
    </location>
</feature>
<keyword evidence="5" id="KW-1185">Reference proteome</keyword>